<dbReference type="NCBIfam" id="NF001810">
    <property type="entry name" value="PRK00529.1"/>
    <property type="match status" value="1"/>
</dbReference>
<evidence type="ECO:0000256" key="3">
    <source>
        <dbReference type="ARBA" id="ARBA00009479"/>
    </source>
</evidence>
<dbReference type="SMART" id="SM01185">
    <property type="entry name" value="EFP"/>
    <property type="match status" value="1"/>
</dbReference>
<dbReference type="OrthoDB" id="9801844at2"/>
<dbReference type="PIRSF" id="PIRSF005901">
    <property type="entry name" value="EF-P"/>
    <property type="match status" value="1"/>
</dbReference>
<dbReference type="InterPro" id="IPR008991">
    <property type="entry name" value="Translation_prot_SH3-like_sf"/>
</dbReference>
<accession>A0A371B0G3</accession>
<evidence type="ECO:0000256" key="4">
    <source>
        <dbReference type="ARBA" id="ARBA00022490"/>
    </source>
</evidence>
<keyword evidence="4 7" id="KW-0963">Cytoplasm</keyword>
<evidence type="ECO:0000259" key="10">
    <source>
        <dbReference type="SMART" id="SM00841"/>
    </source>
</evidence>
<dbReference type="CDD" id="cd05794">
    <property type="entry name" value="S1_EF-P_repeat_2"/>
    <property type="match status" value="1"/>
</dbReference>
<dbReference type="InterPro" id="IPR015365">
    <property type="entry name" value="Elong-fact-P_C"/>
</dbReference>
<dbReference type="PANTHER" id="PTHR30053:SF14">
    <property type="entry name" value="TRANSLATION ELONGATION FACTOR KOW-LIKE DOMAIN-CONTAINING PROTEIN"/>
    <property type="match status" value="1"/>
</dbReference>
<comment type="pathway">
    <text evidence="2 7">Protein biosynthesis; polypeptide chain elongation.</text>
</comment>
<evidence type="ECO:0000256" key="9">
    <source>
        <dbReference type="RuleBase" id="RU004389"/>
    </source>
</evidence>
<evidence type="ECO:0000256" key="7">
    <source>
        <dbReference type="HAMAP-Rule" id="MF_00141"/>
    </source>
</evidence>
<comment type="subcellular location">
    <subcellularLocation>
        <location evidence="1 7">Cytoplasm</location>
    </subcellularLocation>
</comment>
<dbReference type="InterPro" id="IPR020599">
    <property type="entry name" value="Transl_elong_fac_P/YeiP"/>
</dbReference>
<dbReference type="Pfam" id="PF01132">
    <property type="entry name" value="EFP"/>
    <property type="match status" value="1"/>
</dbReference>
<name>A0A371B0G3_9BRAD</name>
<dbReference type="InterPro" id="IPR001059">
    <property type="entry name" value="Transl_elong_P/YeiP_cen"/>
</dbReference>
<comment type="similarity">
    <text evidence="3 7 9">Belongs to the elongation factor P family.</text>
</comment>
<dbReference type="CDD" id="cd04470">
    <property type="entry name" value="S1_EF-P_repeat_1"/>
    <property type="match status" value="1"/>
</dbReference>
<dbReference type="NCBIfam" id="TIGR00038">
    <property type="entry name" value="efp"/>
    <property type="match status" value="1"/>
</dbReference>
<keyword evidence="5 7" id="KW-0251">Elongation factor</keyword>
<feature type="domain" description="Translation elongation factor P/YeiP central" evidence="11">
    <location>
        <begin position="69"/>
        <end position="123"/>
    </location>
</feature>
<dbReference type="Pfam" id="PF08207">
    <property type="entry name" value="EFP_N"/>
    <property type="match status" value="1"/>
</dbReference>
<dbReference type="Pfam" id="PF09285">
    <property type="entry name" value="Elong-fact-P_C"/>
    <property type="match status" value="1"/>
</dbReference>
<dbReference type="FunFam" id="2.40.50.140:FF:000004">
    <property type="entry name" value="Elongation factor P"/>
    <property type="match status" value="1"/>
</dbReference>
<evidence type="ECO:0000259" key="11">
    <source>
        <dbReference type="SMART" id="SM01185"/>
    </source>
</evidence>
<dbReference type="InterPro" id="IPR014722">
    <property type="entry name" value="Rib_uL2_dom2"/>
</dbReference>
<dbReference type="Proteomes" id="UP000263993">
    <property type="component" value="Unassembled WGS sequence"/>
</dbReference>
<dbReference type="InterPro" id="IPR013185">
    <property type="entry name" value="Transl_elong_KOW-like"/>
</dbReference>
<dbReference type="SUPFAM" id="SSF50104">
    <property type="entry name" value="Translation proteins SH3-like domain"/>
    <property type="match status" value="1"/>
</dbReference>
<dbReference type="PANTHER" id="PTHR30053">
    <property type="entry name" value="ELONGATION FACTOR P"/>
    <property type="match status" value="1"/>
</dbReference>
<dbReference type="InterPro" id="IPR013852">
    <property type="entry name" value="Transl_elong_P/YeiP_CS"/>
</dbReference>
<dbReference type="FunFam" id="2.40.50.140:FF:000009">
    <property type="entry name" value="Elongation factor P"/>
    <property type="match status" value="1"/>
</dbReference>
<evidence type="ECO:0000313" key="13">
    <source>
        <dbReference type="Proteomes" id="UP000263993"/>
    </source>
</evidence>
<reference evidence="13" key="1">
    <citation type="submission" date="2018-08" db="EMBL/GenBank/DDBJ databases">
        <authorList>
            <person name="Kim S.-J."/>
            <person name="Jung G.-Y."/>
        </authorList>
    </citation>
    <scope>NUCLEOTIDE SEQUENCE [LARGE SCALE GENOMIC DNA]</scope>
    <source>
        <strain evidence="13">GY_H</strain>
    </source>
</reference>
<dbReference type="Gene3D" id="2.40.50.140">
    <property type="entry name" value="Nucleic acid-binding proteins"/>
    <property type="match status" value="2"/>
</dbReference>
<dbReference type="Gene3D" id="2.30.30.30">
    <property type="match status" value="1"/>
</dbReference>
<evidence type="ECO:0000256" key="1">
    <source>
        <dbReference type="ARBA" id="ARBA00004496"/>
    </source>
</evidence>
<feature type="domain" description="Elongation factor P C-terminal" evidence="10">
    <location>
        <begin position="131"/>
        <end position="186"/>
    </location>
</feature>
<dbReference type="GO" id="GO:0003746">
    <property type="term" value="F:translation elongation factor activity"/>
    <property type="evidence" value="ECO:0007669"/>
    <property type="project" value="UniProtKB-UniRule"/>
</dbReference>
<dbReference type="RefSeq" id="WP_115518943.1">
    <property type="nucleotide sequence ID" value="NZ_QRGO01000004.1"/>
</dbReference>
<dbReference type="GO" id="GO:0043043">
    <property type="term" value="P:peptide biosynthetic process"/>
    <property type="evidence" value="ECO:0007669"/>
    <property type="project" value="InterPro"/>
</dbReference>
<sequence length="189" mass="20877">MVKVIASQIRKGNIVDLDGKLCVVLHAESFHPGKGTPTTQIDMRRISDGVKTQMRYKTTDPVERAHVEEVEYSYLYQDAEGFHFMNDENYEQVQMQADVVGDAAPYLQEGMKVNLSIHEGVAISIEIPQKVTLEITETEPVVKGQTASGSFKPAILSNGVRTMVPTHIVPGTRVVVMTADGAYVERAKD</sequence>
<evidence type="ECO:0000256" key="6">
    <source>
        <dbReference type="ARBA" id="ARBA00022917"/>
    </source>
</evidence>
<dbReference type="InterPro" id="IPR011768">
    <property type="entry name" value="Transl_elongation_fac_P"/>
</dbReference>
<dbReference type="UniPathway" id="UPA00345"/>
<keyword evidence="6 7" id="KW-0648">Protein biosynthesis</keyword>
<dbReference type="SUPFAM" id="SSF50249">
    <property type="entry name" value="Nucleic acid-binding proteins"/>
    <property type="match status" value="2"/>
</dbReference>
<evidence type="ECO:0000256" key="2">
    <source>
        <dbReference type="ARBA" id="ARBA00004815"/>
    </source>
</evidence>
<dbReference type="InterPro" id="IPR012340">
    <property type="entry name" value="NA-bd_OB-fold"/>
</dbReference>
<evidence type="ECO:0000256" key="5">
    <source>
        <dbReference type="ARBA" id="ARBA00022768"/>
    </source>
</evidence>
<dbReference type="AlphaFoldDB" id="A0A371B0G3"/>
<dbReference type="GO" id="GO:0005829">
    <property type="term" value="C:cytosol"/>
    <property type="evidence" value="ECO:0007669"/>
    <property type="project" value="UniProtKB-ARBA"/>
</dbReference>
<dbReference type="HAMAP" id="MF_00141">
    <property type="entry name" value="EF_P"/>
    <property type="match status" value="1"/>
</dbReference>
<dbReference type="PROSITE" id="PS01275">
    <property type="entry name" value="EFP"/>
    <property type="match status" value="1"/>
</dbReference>
<keyword evidence="13" id="KW-1185">Reference proteome</keyword>
<gene>
    <name evidence="7 12" type="primary">efp</name>
    <name evidence="12" type="ORF">DXH78_19460</name>
</gene>
<comment type="function">
    <text evidence="7">Involved in peptide bond synthesis. Stimulates efficient translation and peptide-bond synthesis on native or reconstituted 70S ribosomes in vitro. Probably functions indirectly by altering the affinity of the ribosome for aminoacyl-tRNA, thus increasing their reactivity as acceptors for peptidyl transferase.</text>
</comment>
<protein>
    <recommendedName>
        <fullName evidence="7 8">Elongation factor P</fullName>
        <shortName evidence="7">EF-P</shortName>
    </recommendedName>
</protein>
<evidence type="ECO:0000313" key="12">
    <source>
        <dbReference type="EMBL" id="RDV01017.1"/>
    </source>
</evidence>
<dbReference type="EMBL" id="QRGO01000004">
    <property type="protein sequence ID" value="RDV01017.1"/>
    <property type="molecule type" value="Genomic_DNA"/>
</dbReference>
<comment type="caution">
    <text evidence="12">The sequence shown here is derived from an EMBL/GenBank/DDBJ whole genome shotgun (WGS) entry which is preliminary data.</text>
</comment>
<dbReference type="SMART" id="SM00841">
    <property type="entry name" value="Elong-fact-P_C"/>
    <property type="match status" value="1"/>
</dbReference>
<proteinExistence type="inferred from homology"/>
<evidence type="ECO:0000256" key="8">
    <source>
        <dbReference type="NCBIfam" id="TIGR00038"/>
    </source>
</evidence>
<organism evidence="12 13">
    <name type="scientific">Undibacter mobilis</name>
    <dbReference type="NCBI Taxonomy" id="2292256"/>
    <lineage>
        <taxon>Bacteria</taxon>
        <taxon>Pseudomonadati</taxon>
        <taxon>Pseudomonadota</taxon>
        <taxon>Alphaproteobacteria</taxon>
        <taxon>Hyphomicrobiales</taxon>
        <taxon>Nitrobacteraceae</taxon>
        <taxon>Undibacter</taxon>
    </lineage>
</organism>